<reference evidence="1" key="1">
    <citation type="submission" date="2023-08" db="EMBL/GenBank/DDBJ databases">
        <title>Comparative genomics and taxonomic characterization of three novel marine species of genus Marivirga.</title>
        <authorList>
            <person name="Muhammad N."/>
            <person name="Kim S.-G."/>
        </authorList>
    </citation>
    <scope>NUCLEOTIDE SEQUENCE [LARGE SCALE GENOMIC DNA]</scope>
    <source>
        <strain evidence="1">ABR2-2</strain>
    </source>
</reference>
<dbReference type="Pfam" id="PF13489">
    <property type="entry name" value="Methyltransf_23"/>
    <property type="match status" value="1"/>
</dbReference>
<gene>
    <name evidence="1" type="ORF">QYS48_29595</name>
</gene>
<protein>
    <submittedName>
        <fullName evidence="1">Class I SAM-dependent methyltransferase</fullName>
    </submittedName>
</protein>
<dbReference type="AlphaFoldDB" id="A0AA51R7J6"/>
<name>A0AA51R7J6_9BACT</name>
<organism evidence="1 2">
    <name type="scientific">Marivirga arenosa</name>
    <dbReference type="NCBI Taxonomy" id="3059076"/>
    <lineage>
        <taxon>Bacteria</taxon>
        <taxon>Pseudomonadati</taxon>
        <taxon>Bacteroidota</taxon>
        <taxon>Cytophagia</taxon>
        <taxon>Cytophagales</taxon>
        <taxon>Marivirgaceae</taxon>
        <taxon>Marivirga</taxon>
    </lineage>
</organism>
<dbReference type="GO" id="GO:0032259">
    <property type="term" value="P:methylation"/>
    <property type="evidence" value="ECO:0007669"/>
    <property type="project" value="UniProtKB-KW"/>
</dbReference>
<dbReference type="Gene3D" id="3.40.50.150">
    <property type="entry name" value="Vaccinia Virus protein VP39"/>
    <property type="match status" value="1"/>
</dbReference>
<accession>A0AA51R7J6</accession>
<dbReference type="InterPro" id="IPR029063">
    <property type="entry name" value="SAM-dependent_MTases_sf"/>
</dbReference>
<dbReference type="GO" id="GO:0008757">
    <property type="term" value="F:S-adenosylmethionine-dependent methyltransferase activity"/>
    <property type="evidence" value="ECO:0007669"/>
    <property type="project" value="InterPro"/>
</dbReference>
<proteinExistence type="predicted"/>
<keyword evidence="2" id="KW-1185">Reference proteome</keyword>
<dbReference type="EMBL" id="CP129970">
    <property type="protein sequence ID" value="WMN07702.1"/>
    <property type="molecule type" value="Genomic_DNA"/>
</dbReference>
<keyword evidence="1" id="KW-0489">Methyltransferase</keyword>
<dbReference type="SUPFAM" id="SSF53335">
    <property type="entry name" value="S-adenosyl-L-methionine-dependent methyltransferases"/>
    <property type="match status" value="1"/>
</dbReference>
<keyword evidence="1" id="KW-0808">Transferase</keyword>
<dbReference type="Proteomes" id="UP001244443">
    <property type="component" value="Chromosome"/>
</dbReference>
<evidence type="ECO:0000313" key="1">
    <source>
        <dbReference type="EMBL" id="WMN07702.1"/>
    </source>
</evidence>
<evidence type="ECO:0000313" key="2">
    <source>
        <dbReference type="Proteomes" id="UP001244443"/>
    </source>
</evidence>
<dbReference type="RefSeq" id="WP_308357911.1">
    <property type="nucleotide sequence ID" value="NZ_CP129970.2"/>
</dbReference>
<sequence>MGKIKESGLIRLNPPLWHSRYVHLKLLKRHILRWVEEYVEPVKVQTLVDMGCGDLPYKSLVNPHVESFIGVDIEGNTKADTYVNLHTNKTEIKDNTADLVWSVQVLEHVENPNAYLKECYRILKKGEKLLLSTHGHWLYHPDPVDNWRWTCTGLQKEIEKAGFKVHEVKGMMGLLSMSVQLFQDACLIHFPFVKYWKAPFCFLMQRIIQLTEFYTNLSKTTRAYVDKDACIFFVVAEKE</sequence>
<dbReference type="PANTHER" id="PTHR43861">
    <property type="entry name" value="TRANS-ACONITATE 2-METHYLTRANSFERASE-RELATED"/>
    <property type="match status" value="1"/>
</dbReference>